<dbReference type="InterPro" id="IPR005135">
    <property type="entry name" value="Endo/exonuclease/phosphatase"/>
</dbReference>
<organism evidence="3 4">
    <name type="scientific">Corallococcus llansteffanensis</name>
    <dbReference type="NCBI Taxonomy" id="2316731"/>
    <lineage>
        <taxon>Bacteria</taxon>
        <taxon>Pseudomonadati</taxon>
        <taxon>Myxococcota</taxon>
        <taxon>Myxococcia</taxon>
        <taxon>Myxococcales</taxon>
        <taxon>Cystobacterineae</taxon>
        <taxon>Myxococcaceae</taxon>
        <taxon>Corallococcus</taxon>
    </lineage>
</organism>
<keyword evidence="3" id="KW-0378">Hydrolase</keyword>
<reference evidence="4" key="1">
    <citation type="submission" date="2018-09" db="EMBL/GenBank/DDBJ databases">
        <authorList>
            <person name="Livingstone P.G."/>
            <person name="Whitworth D.E."/>
        </authorList>
    </citation>
    <scope>NUCLEOTIDE SEQUENCE [LARGE SCALE GENOMIC DNA]</scope>
    <source>
        <strain evidence="4">CA051B</strain>
    </source>
</reference>
<comment type="caution">
    <text evidence="3">The sequence shown here is derived from an EMBL/GenBank/DDBJ whole genome shotgun (WGS) entry which is preliminary data.</text>
</comment>
<dbReference type="RefSeq" id="WP_120645151.1">
    <property type="nucleotide sequence ID" value="NZ_RAWB01000227.1"/>
</dbReference>
<dbReference type="Gene3D" id="3.60.10.10">
    <property type="entry name" value="Endonuclease/exonuclease/phosphatase"/>
    <property type="match status" value="1"/>
</dbReference>
<dbReference type="Gene3D" id="2.60.40.1260">
    <property type="entry name" value="Lamin Tail domain"/>
    <property type="match status" value="1"/>
</dbReference>
<dbReference type="InterPro" id="IPR001322">
    <property type="entry name" value="Lamin_tail_dom"/>
</dbReference>
<dbReference type="Pfam" id="PF03372">
    <property type="entry name" value="Exo_endo_phos"/>
    <property type="match status" value="1"/>
</dbReference>
<evidence type="ECO:0000256" key="1">
    <source>
        <dbReference type="SAM" id="MobiDB-lite"/>
    </source>
</evidence>
<feature type="region of interest" description="Disordered" evidence="1">
    <location>
        <begin position="555"/>
        <end position="574"/>
    </location>
</feature>
<dbReference type="EMBL" id="RAWB01000227">
    <property type="protein sequence ID" value="RKH56007.1"/>
    <property type="molecule type" value="Genomic_DNA"/>
</dbReference>
<evidence type="ECO:0000313" key="4">
    <source>
        <dbReference type="Proteomes" id="UP000272888"/>
    </source>
</evidence>
<accession>A0A3A8PI41</accession>
<evidence type="ECO:0000313" key="3">
    <source>
        <dbReference type="EMBL" id="RKH56007.1"/>
    </source>
</evidence>
<evidence type="ECO:0000259" key="2">
    <source>
        <dbReference type="PROSITE" id="PS51841"/>
    </source>
</evidence>
<dbReference type="PROSITE" id="PS51257">
    <property type="entry name" value="PROKAR_LIPOPROTEIN"/>
    <property type="match status" value="1"/>
</dbReference>
<dbReference type="InterPro" id="IPR036415">
    <property type="entry name" value="Lamin_tail_dom_sf"/>
</dbReference>
<dbReference type="Proteomes" id="UP000272888">
    <property type="component" value="Unassembled WGS sequence"/>
</dbReference>
<dbReference type="InterPro" id="IPR036691">
    <property type="entry name" value="Endo/exonu/phosph_ase_sf"/>
</dbReference>
<keyword evidence="3" id="KW-0255">Endonuclease</keyword>
<dbReference type="SUPFAM" id="SSF56219">
    <property type="entry name" value="DNase I-like"/>
    <property type="match status" value="1"/>
</dbReference>
<dbReference type="GO" id="GO:0004519">
    <property type="term" value="F:endonuclease activity"/>
    <property type="evidence" value="ECO:0007669"/>
    <property type="project" value="UniProtKB-KW"/>
</dbReference>
<sequence>MSLKQDLFRRPAGSWRAWSFTLVCAALTACGGPVESEASDEASPEVATREDGLANVRLRLMAANLSSGTGQDYDPGHGIRIFQGTDADVVMIQEFNYKTDSAADIRSFVDTAFGTGFSYFREAGAQIPNGIISRYPIVAAGEWDDTQVSNRDFSWARINIPGPKDLWVVSVHLLTTSSSVRNTEASNLVKFINANVPAGDFLAIGGDFNSGSRSEALFSTFSQVVSTASPYPADRNGNTNTNAGRNSPYDHVLVDSDLRAYQTSVVIGSSTFANGLVADTRVYSPLSDISPALSGDSGASGMQHMGVIKDFLVPGDGTTSSAVTVLSPNGGESWVGGSSHTITWSSSGVSNVKVEYSLNGSTWSSVAASTGASSGGVTWTVPGSASTNAWVRVSDASDASVNDLSNGAFAITTGGGGGTGQVFINEVLLNEAGSDVNGEFVELVNTGTAAVDLSGWSVSDSASVRHTFASGTTVAAGKAVVVFGGAAGIPAGTAGAVAASTGTLGLSNSGDTVTLKNASGTAVDTATLASSLAGTDGVSANRSPDASATGSFTLHTSVSSATSSPGKRASGVAF</sequence>
<feature type="compositionally biased region" description="Polar residues" evidence="1">
    <location>
        <begin position="555"/>
        <end position="565"/>
    </location>
</feature>
<protein>
    <submittedName>
        <fullName evidence="3">Endonuclease</fullName>
    </submittedName>
</protein>
<dbReference type="AlphaFoldDB" id="A0A3A8PI41"/>
<gene>
    <name evidence="3" type="ORF">D7V93_21240</name>
</gene>
<proteinExistence type="predicted"/>
<dbReference type="SUPFAM" id="SSF74853">
    <property type="entry name" value="Lamin A/C globular tail domain"/>
    <property type="match status" value="1"/>
</dbReference>
<name>A0A3A8PI41_9BACT</name>
<dbReference type="PROSITE" id="PS51841">
    <property type="entry name" value="LTD"/>
    <property type="match status" value="1"/>
</dbReference>
<dbReference type="Pfam" id="PF00932">
    <property type="entry name" value="LTD"/>
    <property type="match status" value="1"/>
</dbReference>
<keyword evidence="4" id="KW-1185">Reference proteome</keyword>
<keyword evidence="3" id="KW-0540">Nuclease</keyword>
<feature type="domain" description="LTD" evidence="2">
    <location>
        <begin position="405"/>
        <end position="530"/>
    </location>
</feature>